<dbReference type="InterPro" id="IPR006740">
    <property type="entry name" value="DUF604"/>
</dbReference>
<dbReference type="InterPro" id="IPR015655">
    <property type="entry name" value="PP2C"/>
</dbReference>
<feature type="transmembrane region" description="Helical" evidence="12">
    <location>
        <begin position="881"/>
        <end position="902"/>
    </location>
</feature>
<comment type="cofactor">
    <cofactor evidence="2">
        <name>Mg(2+)</name>
        <dbReference type="ChEBI" id="CHEBI:18420"/>
    </cofactor>
</comment>
<dbReference type="GO" id="GO:0004722">
    <property type="term" value="F:protein serine/threonine phosphatase activity"/>
    <property type="evidence" value="ECO:0007669"/>
    <property type="project" value="UniProtKB-EC"/>
</dbReference>
<evidence type="ECO:0000256" key="8">
    <source>
        <dbReference type="ARBA" id="ARBA00023211"/>
    </source>
</evidence>
<evidence type="ECO:0000256" key="6">
    <source>
        <dbReference type="ARBA" id="ARBA00022801"/>
    </source>
</evidence>
<evidence type="ECO:0000256" key="3">
    <source>
        <dbReference type="ARBA" id="ARBA00006702"/>
    </source>
</evidence>
<evidence type="ECO:0000313" key="14">
    <source>
        <dbReference type="EMBL" id="KAG0666860.1"/>
    </source>
</evidence>
<evidence type="ECO:0000256" key="11">
    <source>
        <dbReference type="SAM" id="MobiDB-lite"/>
    </source>
</evidence>
<evidence type="ECO:0000256" key="5">
    <source>
        <dbReference type="ARBA" id="ARBA00022723"/>
    </source>
</evidence>
<keyword evidence="6 10" id="KW-0378">Hydrolase</keyword>
<keyword evidence="8" id="KW-0464">Manganese</keyword>
<organism evidence="14 15">
    <name type="scientific">Rhodotorula mucilaginosa</name>
    <name type="common">Yeast</name>
    <name type="synonym">Rhodotorula rubra</name>
    <dbReference type="NCBI Taxonomy" id="5537"/>
    <lineage>
        <taxon>Eukaryota</taxon>
        <taxon>Fungi</taxon>
        <taxon>Dikarya</taxon>
        <taxon>Basidiomycota</taxon>
        <taxon>Pucciniomycotina</taxon>
        <taxon>Microbotryomycetes</taxon>
        <taxon>Sporidiobolales</taxon>
        <taxon>Sporidiobolaceae</taxon>
        <taxon>Rhodotorula</taxon>
    </lineage>
</organism>
<feature type="transmembrane region" description="Helical" evidence="12">
    <location>
        <begin position="564"/>
        <end position="587"/>
    </location>
</feature>
<accession>A0A9P6W8D2</accession>
<gene>
    <name evidence="14" type="primary">PTC2</name>
    <name evidence="14" type="ORF">C6P46_003570</name>
</gene>
<name>A0A9P6W8D2_RHOMI</name>
<keyword evidence="12" id="KW-1133">Transmembrane helix</keyword>
<dbReference type="SUPFAM" id="SSF81606">
    <property type="entry name" value="PP2C-like"/>
    <property type="match status" value="1"/>
</dbReference>
<evidence type="ECO:0000256" key="2">
    <source>
        <dbReference type="ARBA" id="ARBA00001946"/>
    </source>
</evidence>
<dbReference type="SUPFAM" id="SSF103473">
    <property type="entry name" value="MFS general substrate transporter"/>
    <property type="match status" value="1"/>
</dbReference>
<keyword evidence="12" id="KW-0812">Transmembrane</keyword>
<keyword evidence="5" id="KW-0479">Metal-binding</keyword>
<dbReference type="Pfam" id="PF00481">
    <property type="entry name" value="PP2C"/>
    <property type="match status" value="1"/>
</dbReference>
<feature type="compositionally biased region" description="Acidic residues" evidence="11">
    <location>
        <begin position="1285"/>
        <end position="1294"/>
    </location>
</feature>
<dbReference type="InterPro" id="IPR036259">
    <property type="entry name" value="MFS_trans_sf"/>
</dbReference>
<feature type="region of interest" description="Disordered" evidence="11">
    <location>
        <begin position="199"/>
        <end position="229"/>
    </location>
</feature>
<evidence type="ECO:0000256" key="9">
    <source>
        <dbReference type="ARBA" id="ARBA00048832"/>
    </source>
</evidence>
<dbReference type="PROSITE" id="PS01032">
    <property type="entry name" value="PPM_1"/>
    <property type="match status" value="1"/>
</dbReference>
<dbReference type="CDD" id="cd00143">
    <property type="entry name" value="PP2Cc"/>
    <property type="match status" value="1"/>
</dbReference>
<feature type="region of interest" description="Disordered" evidence="11">
    <location>
        <begin position="19"/>
        <end position="57"/>
    </location>
</feature>
<evidence type="ECO:0000259" key="13">
    <source>
        <dbReference type="PROSITE" id="PS51746"/>
    </source>
</evidence>
<feature type="transmembrane region" description="Helical" evidence="12">
    <location>
        <begin position="849"/>
        <end position="869"/>
    </location>
</feature>
<proteinExistence type="inferred from homology"/>
<protein>
    <recommendedName>
        <fullName evidence="4">protein-serine/threonine phosphatase</fullName>
        <ecNumber evidence="4">3.1.3.16</ecNumber>
    </recommendedName>
</protein>
<feature type="transmembrane region" description="Helical" evidence="12">
    <location>
        <begin position="654"/>
        <end position="680"/>
    </location>
</feature>
<comment type="similarity">
    <text evidence="3 10">Belongs to the PP2C family.</text>
</comment>
<dbReference type="InterPro" id="IPR000222">
    <property type="entry name" value="PP2C_BS"/>
</dbReference>
<feature type="compositionally biased region" description="Gly residues" evidence="11">
    <location>
        <begin position="1224"/>
        <end position="1247"/>
    </location>
</feature>
<dbReference type="EMBL" id="PUHQ01000003">
    <property type="protein sequence ID" value="KAG0666860.1"/>
    <property type="molecule type" value="Genomic_DNA"/>
</dbReference>
<dbReference type="InterPro" id="IPR001932">
    <property type="entry name" value="PPM-type_phosphatase-like_dom"/>
</dbReference>
<feature type="region of interest" description="Disordered" evidence="11">
    <location>
        <begin position="1222"/>
        <end position="1250"/>
    </location>
</feature>
<reference evidence="14 15" key="1">
    <citation type="submission" date="2020-11" db="EMBL/GenBank/DDBJ databases">
        <title>Kefir isolates.</title>
        <authorList>
            <person name="Marcisauskas S."/>
            <person name="Kim Y."/>
            <person name="Blasche S."/>
        </authorList>
    </citation>
    <scope>NUCLEOTIDE SEQUENCE [LARGE SCALE GENOMIC DNA]</scope>
    <source>
        <strain evidence="14 15">KR</strain>
    </source>
</reference>
<feature type="region of interest" description="Disordered" evidence="11">
    <location>
        <begin position="131"/>
        <end position="152"/>
    </location>
</feature>
<dbReference type="Gene3D" id="3.60.40.10">
    <property type="entry name" value="PPM-type phosphatase domain"/>
    <property type="match status" value="1"/>
</dbReference>
<feature type="transmembrane region" description="Helical" evidence="12">
    <location>
        <begin position="692"/>
        <end position="714"/>
    </location>
</feature>
<sequence length="1394" mass="149611">MRDARPECEDHVVLLKSPAQASAAFGPSTPHLRRRPSVQFDDSPRPPRHYTPSVKRGPRRTKRWIAWATLTAVGVVVVLAITRGTATRRIAVRVTSRQSAVPREGAFVHENTIQPHLFHPKLSSQVAEMFGEASRGAQPSPDRSRDGKCIRPFSHTLDFKPRSSLPNDANPELFFALCTSPKRAVRYAQTWSHFMLGSNSSRRDSNDAPAPPPGCLVTDADGTRDTTGMTRANDEFRRQGLGCVMRDTSRTGQRYELRVLGLLRDAWVESELRRWRDGAAVPDWFVFGDDDTWYSDVTMLREFLARHNPADEHFFGTFSETRQNYEYFGPIAFGGGGIIISRALLEKMQARVDECAVRFRDVIGVEEVPGLRQMDIQGDATGYLTDGSAPFLSLHHWTSWLQLMPGVPGLEAISLLSSAASVLGGPNFLRRWVFDGGLITWSAGYAVTIHRSALTAEELRQIEWTWNEHEPRKPARARRAEGIDKLTYYIAEVKELGPGMYLFRHTCNDPAARKVVREIDIVWDAREKESAASFLGSVRSVLNRYVVVAAALAAYVRAPSLEWLIASRVLFAIGGSTLITTMSALLLQMSAIPDEVIYGTTSPLLGSSSEPNCARFESMPPTEETGLLYNSNRRESTASWASARSFRKSSRSAGMLAFAGGLVFGFLRLPTLLALLSPYADPDSPEALRFGLWATFHVLAAIALLQALFLACVLPPSVVPNATAVEEDERSLKAAMWEAGGKLVVGFKLAARDGNIALGFASSFASRAQTTVTNAFLPLLIERYFSKYHLCDVTADDPLVGGRDSCRRAYILASALTGSVQLLSLVLSPLIGYAASSSASSRRTRHPQAALLGGASLLGAVAFVGYSALPNDGDPRSGWTWLYAGGVGFAQAAGVVLSLALVTTGRGIVTARSGNAAGGREIAGTLSGAYGFSGAMEDAHSAVLSLGDELDGKPTSFFAVYDGHGGSTVAKFAGDTVHSRLASNDHFKKRDWEASLKRAYLETDEDLRANPDFKGDPSGCTAVSTIITPEMNIICANAGDSRAVMSVGGEAKPLSFDHKPTNQGETSRIVAAGGFVEFGRVNGNLALSRALGDFDFKQSTTLDPEQQIVTADPDITVHTATPEDEFVVIACDGIWDVLTSQQVIDFVRLAISQGKSLQTICEEMLDRCLAPDSDWGGVGCDNMTMMVVALLGDRTEEEWFAWVKERVENGEGYPTPKEYVEPFGQGGNGPRGALMAGGSGGASGGSGSDEVAPSGILGGALRVGSLADGTVQLSFGGADGPNGIGEEDSEDDTELDLPTIQAALRARMAELEQEEAFSSSDAGAGAGAGAGAQTAAEGNEDEDDAMIEDADASLAEVQEAGDKSAAADDTAAADNSELDPSKLRTSHSPAEVVR</sequence>
<evidence type="ECO:0000256" key="4">
    <source>
        <dbReference type="ARBA" id="ARBA00013081"/>
    </source>
</evidence>
<feature type="region of interest" description="Disordered" evidence="11">
    <location>
        <begin position="1272"/>
        <end position="1294"/>
    </location>
</feature>
<dbReference type="InterPro" id="IPR036457">
    <property type="entry name" value="PPM-type-like_dom_sf"/>
</dbReference>
<dbReference type="SMART" id="SM00332">
    <property type="entry name" value="PP2Cc"/>
    <property type="match status" value="1"/>
</dbReference>
<dbReference type="EC" id="3.1.3.16" evidence="4"/>
<dbReference type="PANTHER" id="PTHR13832:SF565">
    <property type="entry name" value="AT28366P-RELATED"/>
    <property type="match status" value="1"/>
</dbReference>
<dbReference type="PROSITE" id="PS51746">
    <property type="entry name" value="PPM_2"/>
    <property type="match status" value="1"/>
</dbReference>
<dbReference type="Proteomes" id="UP000777482">
    <property type="component" value="Unassembled WGS sequence"/>
</dbReference>
<comment type="cofactor">
    <cofactor evidence="1">
        <name>Mn(2+)</name>
        <dbReference type="ChEBI" id="CHEBI:29035"/>
    </cofactor>
</comment>
<feature type="compositionally biased region" description="Acidic residues" evidence="11">
    <location>
        <begin position="1338"/>
        <end position="1351"/>
    </location>
</feature>
<evidence type="ECO:0000256" key="7">
    <source>
        <dbReference type="ARBA" id="ARBA00022912"/>
    </source>
</evidence>
<dbReference type="PANTHER" id="PTHR13832">
    <property type="entry name" value="PROTEIN PHOSPHATASE 2C"/>
    <property type="match status" value="1"/>
</dbReference>
<keyword evidence="7 10" id="KW-0904">Protein phosphatase</keyword>
<evidence type="ECO:0000256" key="10">
    <source>
        <dbReference type="RuleBase" id="RU003465"/>
    </source>
</evidence>
<feature type="region of interest" description="Disordered" evidence="11">
    <location>
        <begin position="1309"/>
        <end position="1394"/>
    </location>
</feature>
<dbReference type="FunFam" id="3.60.40.10:FF:000016">
    <property type="entry name" value="Protein phosphatase 2C"/>
    <property type="match status" value="1"/>
</dbReference>
<evidence type="ECO:0000256" key="12">
    <source>
        <dbReference type="SAM" id="Phobius"/>
    </source>
</evidence>
<feature type="transmembrane region" description="Helical" evidence="12">
    <location>
        <begin position="64"/>
        <end position="82"/>
    </location>
</feature>
<evidence type="ECO:0000256" key="1">
    <source>
        <dbReference type="ARBA" id="ARBA00001936"/>
    </source>
</evidence>
<keyword evidence="12" id="KW-0472">Membrane</keyword>
<keyword evidence="15" id="KW-1185">Reference proteome</keyword>
<dbReference type="OrthoDB" id="10264738at2759"/>
<dbReference type="GO" id="GO:0046872">
    <property type="term" value="F:metal ion binding"/>
    <property type="evidence" value="ECO:0007669"/>
    <property type="project" value="UniProtKB-KW"/>
</dbReference>
<feature type="domain" description="PPM-type phosphatase" evidence="13">
    <location>
        <begin position="923"/>
        <end position="1190"/>
    </location>
</feature>
<comment type="catalytic activity">
    <reaction evidence="9">
        <text>O-phospho-L-threonyl-[protein] + H2O = L-threonyl-[protein] + phosphate</text>
        <dbReference type="Rhea" id="RHEA:47004"/>
        <dbReference type="Rhea" id="RHEA-COMP:11060"/>
        <dbReference type="Rhea" id="RHEA-COMP:11605"/>
        <dbReference type="ChEBI" id="CHEBI:15377"/>
        <dbReference type="ChEBI" id="CHEBI:30013"/>
        <dbReference type="ChEBI" id="CHEBI:43474"/>
        <dbReference type="ChEBI" id="CHEBI:61977"/>
        <dbReference type="EC" id="3.1.3.16"/>
    </reaction>
    <physiologicalReaction direction="left-to-right" evidence="9">
        <dbReference type="Rhea" id="RHEA:47005"/>
    </physiologicalReaction>
</comment>
<evidence type="ECO:0000313" key="15">
    <source>
        <dbReference type="Proteomes" id="UP000777482"/>
    </source>
</evidence>
<comment type="caution">
    <text evidence="14">The sequence shown here is derived from an EMBL/GenBank/DDBJ whole genome shotgun (WGS) entry which is preliminary data.</text>
</comment>
<dbReference type="Pfam" id="PF04646">
    <property type="entry name" value="DUF604"/>
    <property type="match status" value="1"/>
</dbReference>
<dbReference type="Gene3D" id="3.90.550.50">
    <property type="match status" value="1"/>
</dbReference>